<evidence type="ECO:0000256" key="1">
    <source>
        <dbReference type="SAM" id="MobiDB-lite"/>
    </source>
</evidence>
<protein>
    <submittedName>
        <fullName evidence="2">Uncharacterized protein</fullName>
    </submittedName>
</protein>
<sequence length="55" mass="6113">MKKRGSTSTPTVALNPMNEPAETMNPSSIDSAASDEQRNENPICQHFSMPYHCFL</sequence>
<reference evidence="2" key="1">
    <citation type="journal article" date="2016" name="Nat. Genet.">
        <title>A high-quality carrot genome assembly provides new insights into carotenoid accumulation and asterid genome evolution.</title>
        <authorList>
            <person name="Iorizzo M."/>
            <person name="Ellison S."/>
            <person name="Senalik D."/>
            <person name="Zeng P."/>
            <person name="Satapoomin P."/>
            <person name="Huang J."/>
            <person name="Bowman M."/>
            <person name="Iovene M."/>
            <person name="Sanseverino W."/>
            <person name="Cavagnaro P."/>
            <person name="Yildiz M."/>
            <person name="Macko-Podgorni A."/>
            <person name="Moranska E."/>
            <person name="Grzebelus E."/>
            <person name="Grzebelus D."/>
            <person name="Ashrafi H."/>
            <person name="Zheng Z."/>
            <person name="Cheng S."/>
            <person name="Spooner D."/>
            <person name="Van Deynze A."/>
            <person name="Simon P."/>
        </authorList>
    </citation>
    <scope>NUCLEOTIDE SEQUENCE</scope>
    <source>
        <tissue evidence="2">Leaf</tissue>
    </source>
</reference>
<feature type="region of interest" description="Disordered" evidence="1">
    <location>
        <begin position="1"/>
        <end position="40"/>
    </location>
</feature>
<reference evidence="2" key="2">
    <citation type="submission" date="2022-03" db="EMBL/GenBank/DDBJ databases">
        <title>Draft title - Genomic analysis of global carrot germplasm unveils the trajectory of domestication and the origin of high carotenoid orange carrot.</title>
        <authorList>
            <person name="Iorizzo M."/>
            <person name="Ellison S."/>
            <person name="Senalik D."/>
            <person name="Macko-Podgorni A."/>
            <person name="Grzebelus D."/>
            <person name="Bostan H."/>
            <person name="Rolling W."/>
            <person name="Curaba J."/>
            <person name="Simon P."/>
        </authorList>
    </citation>
    <scope>NUCLEOTIDE SEQUENCE</scope>
    <source>
        <tissue evidence="2">Leaf</tissue>
    </source>
</reference>
<proteinExistence type="predicted"/>
<dbReference type="EMBL" id="CP093346">
    <property type="protein sequence ID" value="WOG95319.1"/>
    <property type="molecule type" value="Genomic_DNA"/>
</dbReference>
<dbReference type="AlphaFoldDB" id="A0A175YCT6"/>
<evidence type="ECO:0000313" key="2">
    <source>
        <dbReference type="EMBL" id="WOG95319.1"/>
    </source>
</evidence>
<feature type="compositionally biased region" description="Polar residues" evidence="1">
    <location>
        <begin position="1"/>
        <end position="12"/>
    </location>
</feature>
<accession>A0A175YCT6</accession>
<evidence type="ECO:0000313" key="3">
    <source>
        <dbReference type="Proteomes" id="UP000077755"/>
    </source>
</evidence>
<dbReference type="Proteomes" id="UP000077755">
    <property type="component" value="Chromosome 4"/>
</dbReference>
<organism evidence="2 3">
    <name type="scientific">Daucus carota subsp. sativus</name>
    <name type="common">Carrot</name>
    <dbReference type="NCBI Taxonomy" id="79200"/>
    <lineage>
        <taxon>Eukaryota</taxon>
        <taxon>Viridiplantae</taxon>
        <taxon>Streptophyta</taxon>
        <taxon>Embryophyta</taxon>
        <taxon>Tracheophyta</taxon>
        <taxon>Spermatophyta</taxon>
        <taxon>Magnoliopsida</taxon>
        <taxon>eudicotyledons</taxon>
        <taxon>Gunneridae</taxon>
        <taxon>Pentapetalae</taxon>
        <taxon>asterids</taxon>
        <taxon>campanulids</taxon>
        <taxon>Apiales</taxon>
        <taxon>Apiaceae</taxon>
        <taxon>Apioideae</taxon>
        <taxon>Scandiceae</taxon>
        <taxon>Daucinae</taxon>
        <taxon>Daucus</taxon>
        <taxon>Daucus sect. Daucus</taxon>
    </lineage>
</organism>
<dbReference type="Gramene" id="KZM81130">
    <property type="protein sequence ID" value="KZM81130"/>
    <property type="gene ID" value="DCAR_031354"/>
</dbReference>
<gene>
    <name evidence="2" type="ORF">DCAR_0414634</name>
</gene>
<keyword evidence="3" id="KW-1185">Reference proteome</keyword>
<name>A0A175YCT6_DAUCS</name>